<dbReference type="Proteomes" id="UP000030689">
    <property type="component" value="Unassembled WGS sequence"/>
</dbReference>
<reference evidence="1 2" key="1">
    <citation type="journal article" date="2013" name="Front. Plant Sci.">
        <title>The Reference Genome of the Halophytic Plant Eutrema salsugineum.</title>
        <authorList>
            <person name="Yang R."/>
            <person name="Jarvis D.E."/>
            <person name="Chen H."/>
            <person name="Beilstein M.A."/>
            <person name="Grimwood J."/>
            <person name="Jenkins J."/>
            <person name="Shu S."/>
            <person name="Prochnik S."/>
            <person name="Xin M."/>
            <person name="Ma C."/>
            <person name="Schmutz J."/>
            <person name="Wing R.A."/>
            <person name="Mitchell-Olds T."/>
            <person name="Schumaker K.S."/>
            <person name="Wang X."/>
        </authorList>
    </citation>
    <scope>NUCLEOTIDE SEQUENCE [LARGE SCALE GENOMIC DNA]</scope>
</reference>
<sequence length="61" mass="7184">MVDNKLQSCKLEALVPYVTADNILPVYHYVHMYVYTTYKKLRIKKLPRTDRSNTNAIHDSN</sequence>
<keyword evidence="2" id="KW-1185">Reference proteome</keyword>
<dbReference type="KEGG" id="eus:EUTSA_v10022371mg"/>
<accession>V4LWT5</accession>
<dbReference type="Gramene" id="ESQ48304">
    <property type="protein sequence ID" value="ESQ48304"/>
    <property type="gene ID" value="EUTSA_v10022371mg"/>
</dbReference>
<protein>
    <submittedName>
        <fullName evidence="1">Uncharacterized protein</fullName>
    </submittedName>
</protein>
<evidence type="ECO:0000313" key="2">
    <source>
        <dbReference type="Proteomes" id="UP000030689"/>
    </source>
</evidence>
<dbReference type="AlphaFoldDB" id="V4LWT5"/>
<evidence type="ECO:0000313" key="1">
    <source>
        <dbReference type="EMBL" id="ESQ48304.1"/>
    </source>
</evidence>
<proteinExistence type="predicted"/>
<gene>
    <name evidence="1" type="ORF">EUTSA_v10022371mg</name>
</gene>
<organism evidence="1 2">
    <name type="scientific">Eutrema salsugineum</name>
    <name type="common">Saltwater cress</name>
    <name type="synonym">Sisymbrium salsugineum</name>
    <dbReference type="NCBI Taxonomy" id="72664"/>
    <lineage>
        <taxon>Eukaryota</taxon>
        <taxon>Viridiplantae</taxon>
        <taxon>Streptophyta</taxon>
        <taxon>Embryophyta</taxon>
        <taxon>Tracheophyta</taxon>
        <taxon>Spermatophyta</taxon>
        <taxon>Magnoliopsida</taxon>
        <taxon>eudicotyledons</taxon>
        <taxon>Gunneridae</taxon>
        <taxon>Pentapetalae</taxon>
        <taxon>rosids</taxon>
        <taxon>malvids</taxon>
        <taxon>Brassicales</taxon>
        <taxon>Brassicaceae</taxon>
        <taxon>Eutremeae</taxon>
        <taxon>Eutrema</taxon>
    </lineage>
</organism>
<dbReference type="EMBL" id="KI517408">
    <property type="protein sequence ID" value="ESQ48304.1"/>
    <property type="molecule type" value="Genomic_DNA"/>
</dbReference>
<name>V4LWT5_EUTSA</name>